<keyword evidence="2" id="KW-0378">Hydrolase</keyword>
<evidence type="ECO:0000259" key="1">
    <source>
        <dbReference type="Pfam" id="PF04471"/>
    </source>
</evidence>
<reference evidence="2 3" key="1">
    <citation type="journal article" date="2013" name="Antonie Van Leeuwenhoek">
        <title>Halomonas zhaodongensis sp. nov., a slightly halophilic bacterium isolated from saline-alkaline soils in Zhaodong, China.</title>
        <authorList>
            <person name="Jiang J."/>
            <person name="Pan Y."/>
            <person name="Meng L."/>
            <person name="Hu S."/>
            <person name="Zhang X."/>
            <person name="Hu B."/>
            <person name="Meng J."/>
            <person name="Li C."/>
            <person name="Huang H."/>
            <person name="Wang K."/>
            <person name="Su T."/>
        </authorList>
    </citation>
    <scope>NUCLEOTIDE SEQUENCE [LARGE SCALE GENOMIC DNA]</scope>
    <source>
        <strain evidence="2 3">NEAU-ST10-25</strain>
    </source>
</reference>
<sequence>MTQEWFDFQERIKDHFVSLGAEAKTNVRIQGVRTCHDIDVYVQTRYLGENLVWLVEAKYWESKVTKAQVLTLRTIVDDIGADRGFIVSKVGFQKGALDAADKTNIKLKTFEELISDTRGFAESEILRTYLERVNLLEDRYWSHSKRTRIEYGLRHDVIDNVFTFTGQELLTTARSAIIAAEDRNYPINLQMVLTEHKGEAFAENFQQLCNWLNLNLNHLDERLLKAEWSMFENGDYQPRTGRTKKRDLYTTELMAKAMMSGTEKGSG</sequence>
<gene>
    <name evidence="2" type="ORF">HZS79_01840</name>
</gene>
<evidence type="ECO:0000313" key="3">
    <source>
        <dbReference type="Proteomes" id="UP000528918"/>
    </source>
</evidence>
<evidence type="ECO:0000313" key="2">
    <source>
        <dbReference type="EMBL" id="NYS43686.1"/>
    </source>
</evidence>
<name>A0ABX2SNA7_VREZH</name>
<dbReference type="RefSeq" id="WP_179926906.1">
    <property type="nucleotide sequence ID" value="NZ_JACCDD010000001.1"/>
</dbReference>
<dbReference type="EMBL" id="JACCDD010000001">
    <property type="protein sequence ID" value="NYS43686.1"/>
    <property type="molecule type" value="Genomic_DNA"/>
</dbReference>
<feature type="domain" description="Restriction endonuclease type IV Mrr" evidence="1">
    <location>
        <begin position="4"/>
        <end position="114"/>
    </location>
</feature>
<dbReference type="InterPro" id="IPR011335">
    <property type="entry name" value="Restrct_endonuc-II-like"/>
</dbReference>
<protein>
    <submittedName>
        <fullName evidence="2">Restriction endonuclease</fullName>
    </submittedName>
</protein>
<proteinExistence type="predicted"/>
<dbReference type="Pfam" id="PF04471">
    <property type="entry name" value="Mrr_cat"/>
    <property type="match status" value="1"/>
</dbReference>
<dbReference type="InterPro" id="IPR011856">
    <property type="entry name" value="tRNA_endonuc-like_dom_sf"/>
</dbReference>
<comment type="caution">
    <text evidence="2">The sequence shown here is derived from an EMBL/GenBank/DDBJ whole genome shotgun (WGS) entry which is preliminary data.</text>
</comment>
<organism evidence="2 3">
    <name type="scientific">Vreelandella zhaodongensis</name>
    <name type="common">Halomonas zhaodongensis</name>
    <dbReference type="NCBI Taxonomy" id="1176240"/>
    <lineage>
        <taxon>Bacteria</taxon>
        <taxon>Pseudomonadati</taxon>
        <taxon>Pseudomonadota</taxon>
        <taxon>Gammaproteobacteria</taxon>
        <taxon>Oceanospirillales</taxon>
        <taxon>Halomonadaceae</taxon>
        <taxon>Vreelandella</taxon>
    </lineage>
</organism>
<keyword evidence="2" id="KW-0540">Nuclease</keyword>
<dbReference type="Gene3D" id="3.40.1350.10">
    <property type="match status" value="1"/>
</dbReference>
<dbReference type="Proteomes" id="UP000528918">
    <property type="component" value="Unassembled WGS sequence"/>
</dbReference>
<dbReference type="SUPFAM" id="SSF52980">
    <property type="entry name" value="Restriction endonuclease-like"/>
    <property type="match status" value="1"/>
</dbReference>
<accession>A0ABX2SNA7</accession>
<dbReference type="GO" id="GO:0004519">
    <property type="term" value="F:endonuclease activity"/>
    <property type="evidence" value="ECO:0007669"/>
    <property type="project" value="UniProtKB-KW"/>
</dbReference>
<keyword evidence="2" id="KW-0255">Endonuclease</keyword>
<dbReference type="InterPro" id="IPR007560">
    <property type="entry name" value="Restrct_endonuc_IV_Mrr"/>
</dbReference>
<keyword evidence="3" id="KW-1185">Reference proteome</keyword>